<dbReference type="InterPro" id="IPR003593">
    <property type="entry name" value="AAA+_ATPase"/>
</dbReference>
<reference evidence="6" key="1">
    <citation type="submission" date="2016-10" db="EMBL/GenBank/DDBJ databases">
        <authorList>
            <person name="Varghese N."/>
        </authorList>
    </citation>
    <scope>NUCLEOTIDE SEQUENCE [LARGE SCALE GENOMIC DNA]</scope>
    <source>
        <strain evidence="6">DSM 18820</strain>
    </source>
</reference>
<protein>
    <submittedName>
        <fullName evidence="5">Phospholipid/cholesterol/gamma-HCH transport system ATP-binding protein</fullName>
    </submittedName>
</protein>
<evidence type="ECO:0000313" key="6">
    <source>
        <dbReference type="Proteomes" id="UP000182491"/>
    </source>
</evidence>
<dbReference type="Gene3D" id="3.40.50.300">
    <property type="entry name" value="P-loop containing nucleotide triphosphate hydrolases"/>
    <property type="match status" value="1"/>
</dbReference>
<sequence length="261" mass="29271">MIEIHNIHKSFNGKKVLDGVSGVFETGKTNLLLGASGTGKSVLLKCIVGLVKPDLGSVTFDGTYFTNNKLDIRQEIRRKIGMLFQGSALFDSMTVEENIEFPLKMLADMPRDERKDRVNFCLKRVGLENANKKMPSELSGGMKKRVGIARAIAPNCTYLFCDEPNSGLDPLTAIKIDELIAEITEEYGITTIIVTHDMNSVIEIGDKIMFLYQGKKLWEGTNDEIMDTDVPKLNEFIFANRLMRDAKKVDDDEENERLLQG</sequence>
<dbReference type="GO" id="GO:0016887">
    <property type="term" value="F:ATP hydrolysis activity"/>
    <property type="evidence" value="ECO:0007669"/>
    <property type="project" value="InterPro"/>
</dbReference>
<dbReference type="InterPro" id="IPR017871">
    <property type="entry name" value="ABC_transporter-like_CS"/>
</dbReference>
<dbReference type="InterPro" id="IPR003439">
    <property type="entry name" value="ABC_transporter-like_ATP-bd"/>
</dbReference>
<dbReference type="PROSITE" id="PS50893">
    <property type="entry name" value="ABC_TRANSPORTER_2"/>
    <property type="match status" value="1"/>
</dbReference>
<dbReference type="Proteomes" id="UP000182491">
    <property type="component" value="Unassembled WGS sequence"/>
</dbReference>
<dbReference type="EMBL" id="FPCA01000001">
    <property type="protein sequence ID" value="SFU37138.1"/>
    <property type="molecule type" value="Genomic_DNA"/>
</dbReference>
<evidence type="ECO:0000256" key="3">
    <source>
        <dbReference type="ARBA" id="ARBA00022840"/>
    </source>
</evidence>
<evidence type="ECO:0000313" key="5">
    <source>
        <dbReference type="EMBL" id="SFU37138.1"/>
    </source>
</evidence>
<feature type="domain" description="ABC transporter" evidence="4">
    <location>
        <begin position="2"/>
        <end position="238"/>
    </location>
</feature>
<dbReference type="Pfam" id="PF00005">
    <property type="entry name" value="ABC_tran"/>
    <property type="match status" value="1"/>
</dbReference>
<proteinExistence type="predicted"/>
<dbReference type="GO" id="GO:0005524">
    <property type="term" value="F:ATP binding"/>
    <property type="evidence" value="ECO:0007669"/>
    <property type="project" value="UniProtKB-KW"/>
</dbReference>
<evidence type="ECO:0000256" key="2">
    <source>
        <dbReference type="ARBA" id="ARBA00022741"/>
    </source>
</evidence>
<accession>A0A1I7FLX1</accession>
<dbReference type="InterPro" id="IPR027417">
    <property type="entry name" value="P-loop_NTPase"/>
</dbReference>
<dbReference type="PANTHER" id="PTHR43023:SF6">
    <property type="entry name" value="INTERMEMBRANE PHOSPHOLIPID TRANSPORT SYSTEM ATP-BINDING PROTEIN MLAF"/>
    <property type="match status" value="1"/>
</dbReference>
<keyword evidence="3 5" id="KW-0067">ATP-binding</keyword>
<name>A0A1I7FLX1_9BACT</name>
<keyword evidence="2" id="KW-0547">Nucleotide-binding</keyword>
<dbReference type="PANTHER" id="PTHR43023">
    <property type="entry name" value="PROTEIN TRIGALACTOSYLDIACYLGLYCEROL 3, CHLOROPLASTIC"/>
    <property type="match status" value="1"/>
</dbReference>
<evidence type="ECO:0000259" key="4">
    <source>
        <dbReference type="PROSITE" id="PS50893"/>
    </source>
</evidence>
<dbReference type="SUPFAM" id="SSF52540">
    <property type="entry name" value="P-loop containing nucleoside triphosphate hydrolases"/>
    <property type="match status" value="1"/>
</dbReference>
<gene>
    <name evidence="5" type="ORF">SAMN04487941_0306</name>
</gene>
<keyword evidence="6" id="KW-1185">Reference proteome</keyword>
<dbReference type="SMART" id="SM00382">
    <property type="entry name" value="AAA"/>
    <property type="match status" value="1"/>
</dbReference>
<keyword evidence="1" id="KW-0813">Transport</keyword>
<dbReference type="PROSITE" id="PS00211">
    <property type="entry name" value="ABC_TRANSPORTER_1"/>
    <property type="match status" value="1"/>
</dbReference>
<dbReference type="STRING" id="388950.GCA_001611675_03442"/>
<dbReference type="RefSeq" id="WP_068839294.1">
    <property type="nucleotide sequence ID" value="NZ_BMXC01000001.1"/>
</dbReference>
<organism evidence="5 6">
    <name type="scientific">Pontibacter akesuensis</name>
    <dbReference type="NCBI Taxonomy" id="388950"/>
    <lineage>
        <taxon>Bacteria</taxon>
        <taxon>Pseudomonadati</taxon>
        <taxon>Bacteroidota</taxon>
        <taxon>Cytophagia</taxon>
        <taxon>Cytophagales</taxon>
        <taxon>Hymenobacteraceae</taxon>
        <taxon>Pontibacter</taxon>
    </lineage>
</organism>
<evidence type="ECO:0000256" key="1">
    <source>
        <dbReference type="ARBA" id="ARBA00022448"/>
    </source>
</evidence>
<dbReference type="OrthoDB" id="1115710at2"/>
<dbReference type="AlphaFoldDB" id="A0A1I7FLX1"/>